<dbReference type="Gene3D" id="1.10.8.500">
    <property type="entry name" value="HAMP domain in histidine kinase"/>
    <property type="match status" value="1"/>
</dbReference>
<dbReference type="InterPro" id="IPR005467">
    <property type="entry name" value="His_kinase_dom"/>
</dbReference>
<evidence type="ECO:0000256" key="2">
    <source>
        <dbReference type="ARBA" id="ARBA00004141"/>
    </source>
</evidence>
<dbReference type="CDD" id="cd06225">
    <property type="entry name" value="HAMP"/>
    <property type="match status" value="1"/>
</dbReference>
<dbReference type="EMBL" id="FNSD01000001">
    <property type="protein sequence ID" value="SEC45404.1"/>
    <property type="molecule type" value="Genomic_DNA"/>
</dbReference>
<dbReference type="SMART" id="SM00304">
    <property type="entry name" value="HAMP"/>
    <property type="match status" value="1"/>
</dbReference>
<sequence length="463" mass="50905">MKTFFLQLFLSFWLAAIGILIGSTVLFPGSNPGPVENFRAAGQASSTRIVDDSLREFAEDGCPGLTQMEGAFIVLQTDGTPLCNEKLSAEEQSLIKRTLGDLHGWGLNTRSGESWIQMHPATSSDGRHWLLFGRTKYVHGLGIPPLPRSAFPASIIVTFILALILTRPVRRLSAAFRAFAAGDLSVRLPVARNWWSSVGGADIRELMLDFNHMAERVNELIEAQKVLVRDISHELRSPLARLRLALEMTREETQEHLPSLDRMEAEAERVNELIGQMLTLSLMESTRQSALKETVSAEEVVRSLLPNMEFEAAGRGCNILFHARGPVPQTFGNRELLRRALENVIRNAIRFTEVGTTVEVEVYAEQHAMLFGPAVHVIVSDRGPGVPEQNLGMIFRAFYRTDSARRDATGGFGVGLSIAERSVALHGGRISAHNRSGGGLSVEILLPVAVRERTTPELVGATT</sequence>
<dbReference type="InterPro" id="IPR036097">
    <property type="entry name" value="HisK_dim/P_sf"/>
</dbReference>
<dbReference type="AlphaFoldDB" id="A0A1H4SN41"/>
<keyword evidence="9" id="KW-0902">Two-component regulatory system</keyword>
<proteinExistence type="predicted"/>
<evidence type="ECO:0000256" key="1">
    <source>
        <dbReference type="ARBA" id="ARBA00000085"/>
    </source>
</evidence>
<keyword evidence="6" id="KW-0812">Transmembrane</keyword>
<evidence type="ECO:0000259" key="12">
    <source>
        <dbReference type="PROSITE" id="PS50885"/>
    </source>
</evidence>
<name>A0A1H4SN41_9BACT</name>
<keyword evidence="4" id="KW-0597">Phosphoprotein</keyword>
<dbReference type="InterPro" id="IPR003661">
    <property type="entry name" value="HisK_dim/P_dom"/>
</dbReference>
<dbReference type="EC" id="2.7.13.3" evidence="3"/>
<evidence type="ECO:0000256" key="3">
    <source>
        <dbReference type="ARBA" id="ARBA00012438"/>
    </source>
</evidence>
<dbReference type="Pfam" id="PF00672">
    <property type="entry name" value="HAMP"/>
    <property type="match status" value="1"/>
</dbReference>
<comment type="catalytic activity">
    <reaction evidence="1">
        <text>ATP + protein L-histidine = ADP + protein N-phospho-L-histidine.</text>
        <dbReference type="EC" id="2.7.13.3"/>
    </reaction>
</comment>
<evidence type="ECO:0000256" key="6">
    <source>
        <dbReference type="ARBA" id="ARBA00022692"/>
    </source>
</evidence>
<dbReference type="InterPro" id="IPR003594">
    <property type="entry name" value="HATPase_dom"/>
</dbReference>
<evidence type="ECO:0000256" key="5">
    <source>
        <dbReference type="ARBA" id="ARBA00022679"/>
    </source>
</evidence>
<keyword evidence="5" id="KW-0808">Transferase</keyword>
<feature type="domain" description="Histidine kinase" evidence="11">
    <location>
        <begin position="230"/>
        <end position="450"/>
    </location>
</feature>
<dbReference type="InterPro" id="IPR050428">
    <property type="entry name" value="TCS_sensor_his_kinase"/>
</dbReference>
<evidence type="ECO:0000256" key="4">
    <source>
        <dbReference type="ARBA" id="ARBA00022553"/>
    </source>
</evidence>
<evidence type="ECO:0000313" key="13">
    <source>
        <dbReference type="EMBL" id="SEC45404.1"/>
    </source>
</evidence>
<evidence type="ECO:0000256" key="7">
    <source>
        <dbReference type="ARBA" id="ARBA00022777"/>
    </source>
</evidence>
<evidence type="ECO:0000313" key="14">
    <source>
        <dbReference type="Proteomes" id="UP000182409"/>
    </source>
</evidence>
<feature type="domain" description="HAMP" evidence="12">
    <location>
        <begin position="163"/>
        <end position="222"/>
    </location>
</feature>
<dbReference type="SMART" id="SM00387">
    <property type="entry name" value="HATPase_c"/>
    <property type="match status" value="1"/>
</dbReference>
<dbReference type="SUPFAM" id="SSF158472">
    <property type="entry name" value="HAMP domain-like"/>
    <property type="match status" value="1"/>
</dbReference>
<gene>
    <name evidence="13" type="ORF">SAMN05443244_3497</name>
</gene>
<dbReference type="GO" id="GO:0000155">
    <property type="term" value="F:phosphorelay sensor kinase activity"/>
    <property type="evidence" value="ECO:0007669"/>
    <property type="project" value="InterPro"/>
</dbReference>
<dbReference type="Pfam" id="PF02518">
    <property type="entry name" value="HATPase_c"/>
    <property type="match status" value="1"/>
</dbReference>
<dbReference type="Gene3D" id="3.30.565.10">
    <property type="entry name" value="Histidine kinase-like ATPase, C-terminal domain"/>
    <property type="match status" value="1"/>
</dbReference>
<protein>
    <recommendedName>
        <fullName evidence="3">histidine kinase</fullName>
        <ecNumber evidence="3">2.7.13.3</ecNumber>
    </recommendedName>
</protein>
<keyword evidence="7 13" id="KW-0418">Kinase</keyword>
<dbReference type="SUPFAM" id="SSF47384">
    <property type="entry name" value="Homodimeric domain of signal transducing histidine kinase"/>
    <property type="match status" value="1"/>
</dbReference>
<dbReference type="InterPro" id="IPR036890">
    <property type="entry name" value="HATPase_C_sf"/>
</dbReference>
<evidence type="ECO:0000256" key="9">
    <source>
        <dbReference type="ARBA" id="ARBA00023012"/>
    </source>
</evidence>
<dbReference type="PRINTS" id="PR00344">
    <property type="entry name" value="BCTRLSENSOR"/>
</dbReference>
<evidence type="ECO:0000256" key="10">
    <source>
        <dbReference type="ARBA" id="ARBA00023136"/>
    </source>
</evidence>
<dbReference type="InterPro" id="IPR004358">
    <property type="entry name" value="Sig_transdc_His_kin-like_C"/>
</dbReference>
<reference evidence="13 14" key="1">
    <citation type="submission" date="2016-10" db="EMBL/GenBank/DDBJ databases">
        <authorList>
            <person name="de Groot N.N."/>
        </authorList>
    </citation>
    <scope>NUCLEOTIDE SEQUENCE [LARGE SCALE GENOMIC DNA]</scope>
    <source>
        <strain evidence="13 14">AB35.6</strain>
    </source>
</reference>
<comment type="subcellular location">
    <subcellularLocation>
        <location evidence="2">Membrane</location>
        <topology evidence="2">Multi-pass membrane protein</topology>
    </subcellularLocation>
</comment>
<dbReference type="RefSeq" id="WP_074655259.1">
    <property type="nucleotide sequence ID" value="NZ_FNSD01000001.1"/>
</dbReference>
<dbReference type="PANTHER" id="PTHR45436:SF15">
    <property type="entry name" value="SENSOR HISTIDINE KINASE CUSS"/>
    <property type="match status" value="1"/>
</dbReference>
<dbReference type="PANTHER" id="PTHR45436">
    <property type="entry name" value="SENSOR HISTIDINE KINASE YKOH"/>
    <property type="match status" value="1"/>
</dbReference>
<dbReference type="CDD" id="cd00082">
    <property type="entry name" value="HisKA"/>
    <property type="match status" value="1"/>
</dbReference>
<keyword evidence="8" id="KW-1133">Transmembrane helix</keyword>
<dbReference type="PROSITE" id="PS50109">
    <property type="entry name" value="HIS_KIN"/>
    <property type="match status" value="1"/>
</dbReference>
<organism evidence="13 14">
    <name type="scientific">Terriglobus roseus</name>
    <dbReference type="NCBI Taxonomy" id="392734"/>
    <lineage>
        <taxon>Bacteria</taxon>
        <taxon>Pseudomonadati</taxon>
        <taxon>Acidobacteriota</taxon>
        <taxon>Terriglobia</taxon>
        <taxon>Terriglobales</taxon>
        <taxon>Acidobacteriaceae</taxon>
        <taxon>Terriglobus</taxon>
    </lineage>
</organism>
<evidence type="ECO:0000256" key="8">
    <source>
        <dbReference type="ARBA" id="ARBA00022989"/>
    </source>
</evidence>
<dbReference type="Proteomes" id="UP000182409">
    <property type="component" value="Unassembled WGS sequence"/>
</dbReference>
<evidence type="ECO:0000259" key="11">
    <source>
        <dbReference type="PROSITE" id="PS50109"/>
    </source>
</evidence>
<dbReference type="PROSITE" id="PS50885">
    <property type="entry name" value="HAMP"/>
    <property type="match status" value="1"/>
</dbReference>
<dbReference type="SMART" id="SM00388">
    <property type="entry name" value="HisKA"/>
    <property type="match status" value="1"/>
</dbReference>
<dbReference type="SUPFAM" id="SSF55874">
    <property type="entry name" value="ATPase domain of HSP90 chaperone/DNA topoisomerase II/histidine kinase"/>
    <property type="match status" value="1"/>
</dbReference>
<dbReference type="OrthoDB" id="9813151at2"/>
<accession>A0A1H4SN41</accession>
<dbReference type="Pfam" id="PF00512">
    <property type="entry name" value="HisKA"/>
    <property type="match status" value="1"/>
</dbReference>
<keyword evidence="10" id="KW-0472">Membrane</keyword>
<dbReference type="GO" id="GO:0005886">
    <property type="term" value="C:plasma membrane"/>
    <property type="evidence" value="ECO:0007669"/>
    <property type="project" value="TreeGrafter"/>
</dbReference>
<dbReference type="InterPro" id="IPR003660">
    <property type="entry name" value="HAMP_dom"/>
</dbReference>
<dbReference type="Gene3D" id="1.10.287.130">
    <property type="match status" value="1"/>
</dbReference>